<organism evidence="1 2">
    <name type="scientific">Roseovarius litorisediminis</name>
    <dbReference type="NCBI Taxonomy" id="1312363"/>
    <lineage>
        <taxon>Bacteria</taxon>
        <taxon>Pseudomonadati</taxon>
        <taxon>Pseudomonadota</taxon>
        <taxon>Alphaproteobacteria</taxon>
        <taxon>Rhodobacterales</taxon>
        <taxon>Roseobacteraceae</taxon>
        <taxon>Roseovarius</taxon>
    </lineage>
</organism>
<dbReference type="AlphaFoldDB" id="A0A1Y5RAE9"/>
<gene>
    <name evidence="1" type="ORF">PEL8287_00450</name>
</gene>
<dbReference type="EMBL" id="FWFL01000001">
    <property type="protein sequence ID" value="SLN12769.1"/>
    <property type="molecule type" value="Genomic_DNA"/>
</dbReference>
<evidence type="ECO:0000313" key="1">
    <source>
        <dbReference type="EMBL" id="SLN12769.1"/>
    </source>
</evidence>
<protein>
    <submittedName>
        <fullName evidence="1">Uncharacterized protein</fullName>
    </submittedName>
</protein>
<dbReference type="Proteomes" id="UP000193827">
    <property type="component" value="Unassembled WGS sequence"/>
</dbReference>
<accession>A0A1Y5RAE9</accession>
<dbReference type="RefSeq" id="WP_176228530.1">
    <property type="nucleotide sequence ID" value="NZ_FWFL01000001.1"/>
</dbReference>
<keyword evidence="2" id="KW-1185">Reference proteome</keyword>
<sequence>MTDNLLEKARENRIKALKALQSDHSDVSFTTQRNQHTKKHKIVFISRRETCNAITMAA</sequence>
<proteinExistence type="predicted"/>
<reference evidence="1 2" key="1">
    <citation type="submission" date="2017-03" db="EMBL/GenBank/DDBJ databases">
        <authorList>
            <person name="Afonso C.L."/>
            <person name="Miller P.J."/>
            <person name="Scott M.A."/>
            <person name="Spackman E."/>
            <person name="Goraichik I."/>
            <person name="Dimitrov K.M."/>
            <person name="Suarez D.L."/>
            <person name="Swayne D.E."/>
        </authorList>
    </citation>
    <scope>NUCLEOTIDE SEQUENCE [LARGE SCALE GENOMIC DNA]</scope>
    <source>
        <strain evidence="1 2">CECT 8287</strain>
    </source>
</reference>
<evidence type="ECO:0000313" key="2">
    <source>
        <dbReference type="Proteomes" id="UP000193827"/>
    </source>
</evidence>
<name>A0A1Y5RAE9_9RHOB</name>